<evidence type="ECO:0000256" key="4">
    <source>
        <dbReference type="SAM" id="MobiDB-lite"/>
    </source>
</evidence>
<dbReference type="PANTHER" id="PTHR15036:SF85">
    <property type="entry name" value="SP2353, ISOFORM A"/>
    <property type="match status" value="1"/>
</dbReference>
<dbReference type="PROSITE" id="PS00022">
    <property type="entry name" value="EGF_1"/>
    <property type="match status" value="1"/>
</dbReference>
<evidence type="ECO:0000313" key="9">
    <source>
        <dbReference type="Proteomes" id="UP001445076"/>
    </source>
</evidence>
<dbReference type="InterPro" id="IPR000742">
    <property type="entry name" value="EGF"/>
</dbReference>
<dbReference type="SUPFAM" id="SSF49899">
    <property type="entry name" value="Concanavalin A-like lectins/glucanases"/>
    <property type="match status" value="1"/>
</dbReference>
<evidence type="ECO:0000256" key="3">
    <source>
        <dbReference type="PROSITE-ProRule" id="PRU00076"/>
    </source>
</evidence>
<dbReference type="GO" id="GO:0007163">
    <property type="term" value="P:establishment or maintenance of cell polarity"/>
    <property type="evidence" value="ECO:0007669"/>
    <property type="project" value="UniProtKB-ARBA"/>
</dbReference>
<dbReference type="Pfam" id="PF02210">
    <property type="entry name" value="Laminin_G_2"/>
    <property type="match status" value="1"/>
</dbReference>
<evidence type="ECO:0000256" key="2">
    <source>
        <dbReference type="PROSITE-ProRule" id="PRU00043"/>
    </source>
</evidence>
<evidence type="ECO:0000259" key="7">
    <source>
        <dbReference type="PROSITE" id="PS50268"/>
    </source>
</evidence>
<dbReference type="InterPro" id="IPR050372">
    <property type="entry name" value="Neurexin-related_CASP"/>
</dbReference>
<comment type="caution">
    <text evidence="3">Lacks conserved residue(s) required for the propagation of feature annotation.</text>
</comment>
<dbReference type="Pfam" id="PF00008">
    <property type="entry name" value="EGF"/>
    <property type="match status" value="1"/>
</dbReference>
<feature type="domain" description="EGF-like" evidence="6">
    <location>
        <begin position="448"/>
        <end position="484"/>
    </location>
</feature>
<dbReference type="CDD" id="cd00054">
    <property type="entry name" value="EGF_CA"/>
    <property type="match status" value="2"/>
</dbReference>
<feature type="compositionally biased region" description="Polar residues" evidence="4">
    <location>
        <begin position="359"/>
        <end position="379"/>
    </location>
</feature>
<keyword evidence="2" id="KW-0106">Calcium</keyword>
<reference evidence="8 9" key="1">
    <citation type="journal article" date="2024" name="BMC Genomics">
        <title>Genome assembly of redclaw crayfish (Cherax quadricarinatus) provides insights into its immune adaptation and hypoxia tolerance.</title>
        <authorList>
            <person name="Liu Z."/>
            <person name="Zheng J."/>
            <person name="Li H."/>
            <person name="Fang K."/>
            <person name="Wang S."/>
            <person name="He J."/>
            <person name="Zhou D."/>
            <person name="Weng S."/>
            <person name="Chi M."/>
            <person name="Gu Z."/>
            <person name="He J."/>
            <person name="Li F."/>
            <person name="Wang M."/>
        </authorList>
    </citation>
    <scope>NUCLEOTIDE SEQUENCE [LARGE SCALE GENOMIC DNA]</scope>
    <source>
        <strain evidence="8">ZL_2023a</strain>
    </source>
</reference>
<comment type="caution">
    <text evidence="8">The sequence shown here is derived from an EMBL/GenBank/DDBJ whole genome shotgun (WGS) entry which is preliminary data.</text>
</comment>
<evidence type="ECO:0000259" key="5">
    <source>
        <dbReference type="PROSITE" id="PS50025"/>
    </source>
</evidence>
<evidence type="ECO:0000256" key="1">
    <source>
        <dbReference type="ARBA" id="ARBA00023157"/>
    </source>
</evidence>
<feature type="region of interest" description="Disordered" evidence="4">
    <location>
        <begin position="621"/>
        <end position="646"/>
    </location>
</feature>
<sequence>GDGGRGTGVVSTLGSLDRETVPVLLVPLLVGDAGSVTTSVTLTIHVDDLNDNPMSPASRHIQANVLQPQVDAVPLGRVYVKDADEEDASSKTYRWMISQHPSFSLDSSTGSLALMPGTRDGRYELAFLVSDVSQGQQDVSANVTVQVKSVQHRDLQEAIPLTLEADPLRVVKEQEPSSVLSQLVGVVRAWVKEREGEEEGREGRGEPVRRKVVREEGRKRKQGDMGERERKRRRLTLEGRREVGTGVGEERRDSVGVDGVGVRVVSVQELETTSSTFLTRVWITSPADANLDLLLLRRFFQLSHAIGVRVVDVGVGVCTEIGLETVERHVSVRNASHSSTTDDRRSSTYSSSAMPSTPVTSQIATPGTSHQPATESTPGPNAEPASTAGTLARYSVVEAGGTAVVGPRVDLINLCSCHRVDKAPERTHHKPCPHHTCNQHTCPQHTCVQHTCRPHTCLNGGRCLPTPTGYKCICPHGADGSRCKILSRHFEGLGDPKTSERRASGSRSPAEGGWAWLPPLPPCQHLHLSLEFLTNSRDATLLYSGPGEASRYPAGEGRDMLALELRDGRPWLLLDLGAGPVVLTINATYEVTDSRWHRLDLTWKEEWVELILDLCVGGSIDDPPTPTTTPTPTHDDSSPTATPTHTHTCRGVSYLPQGTKVLNTGHPLQMGGLAHPPPAHTHAAHTHARTPALVARPFRGCIRNLRINRVLADLGTRLSSYKSSPGCAIASCASTALSCGLHGRCQGSPGSLRCECQSGWTG</sequence>
<gene>
    <name evidence="8" type="ORF">OTU49_009905</name>
</gene>
<dbReference type="InterPro" id="IPR015919">
    <property type="entry name" value="Cadherin-like_sf"/>
</dbReference>
<name>A0AAW0W9A1_CHEQU</name>
<dbReference type="EMBL" id="JARKIK010000077">
    <property type="protein sequence ID" value="KAK8727050.1"/>
    <property type="molecule type" value="Genomic_DNA"/>
</dbReference>
<feature type="compositionally biased region" description="Low complexity" evidence="4">
    <location>
        <begin position="630"/>
        <end position="646"/>
    </location>
</feature>
<dbReference type="GO" id="GO:0005509">
    <property type="term" value="F:calcium ion binding"/>
    <property type="evidence" value="ECO:0007669"/>
    <property type="project" value="UniProtKB-UniRule"/>
</dbReference>
<dbReference type="Gene3D" id="2.60.40.60">
    <property type="entry name" value="Cadherins"/>
    <property type="match status" value="2"/>
</dbReference>
<dbReference type="CDD" id="cd00110">
    <property type="entry name" value="LamG"/>
    <property type="match status" value="1"/>
</dbReference>
<keyword evidence="1 3" id="KW-1015">Disulfide bond</keyword>
<dbReference type="GO" id="GO:0016020">
    <property type="term" value="C:membrane"/>
    <property type="evidence" value="ECO:0007669"/>
    <property type="project" value="UniProtKB-SubCell"/>
</dbReference>
<feature type="domain" description="Laminin G" evidence="5">
    <location>
        <begin position="504"/>
        <end position="727"/>
    </location>
</feature>
<feature type="non-terminal residue" evidence="8">
    <location>
        <position position="1"/>
    </location>
</feature>
<feature type="region of interest" description="Disordered" evidence="4">
    <location>
        <begin position="194"/>
        <end position="252"/>
    </location>
</feature>
<evidence type="ECO:0008006" key="10">
    <source>
        <dbReference type="Google" id="ProtNLM"/>
    </source>
</evidence>
<keyword evidence="9" id="KW-1185">Reference proteome</keyword>
<accession>A0AAW0W9A1</accession>
<dbReference type="SUPFAM" id="SSF49313">
    <property type="entry name" value="Cadherin-like"/>
    <property type="match status" value="2"/>
</dbReference>
<feature type="disulfide bond" evidence="3">
    <location>
        <begin position="474"/>
        <end position="483"/>
    </location>
</feature>
<organism evidence="8 9">
    <name type="scientific">Cherax quadricarinatus</name>
    <name type="common">Australian red claw crayfish</name>
    <dbReference type="NCBI Taxonomy" id="27406"/>
    <lineage>
        <taxon>Eukaryota</taxon>
        <taxon>Metazoa</taxon>
        <taxon>Ecdysozoa</taxon>
        <taxon>Arthropoda</taxon>
        <taxon>Crustacea</taxon>
        <taxon>Multicrustacea</taxon>
        <taxon>Malacostraca</taxon>
        <taxon>Eumalacostraca</taxon>
        <taxon>Eucarida</taxon>
        <taxon>Decapoda</taxon>
        <taxon>Pleocyemata</taxon>
        <taxon>Astacidea</taxon>
        <taxon>Parastacoidea</taxon>
        <taxon>Parastacidae</taxon>
        <taxon>Cherax</taxon>
    </lineage>
</organism>
<dbReference type="InterPro" id="IPR013320">
    <property type="entry name" value="ConA-like_dom_sf"/>
</dbReference>
<keyword evidence="3" id="KW-0245">EGF-like domain</keyword>
<evidence type="ECO:0000313" key="8">
    <source>
        <dbReference type="EMBL" id="KAK8727050.1"/>
    </source>
</evidence>
<dbReference type="Gene3D" id="2.60.120.200">
    <property type="match status" value="1"/>
</dbReference>
<dbReference type="Gene3D" id="2.10.25.10">
    <property type="entry name" value="Laminin"/>
    <property type="match status" value="1"/>
</dbReference>
<dbReference type="GO" id="GO:0001736">
    <property type="term" value="P:establishment of planar polarity"/>
    <property type="evidence" value="ECO:0007669"/>
    <property type="project" value="UniProtKB-ARBA"/>
</dbReference>
<dbReference type="CDD" id="cd11304">
    <property type="entry name" value="Cadherin_repeat"/>
    <property type="match status" value="2"/>
</dbReference>
<feature type="region of interest" description="Disordered" evidence="4">
    <location>
        <begin position="333"/>
        <end position="386"/>
    </location>
</feature>
<dbReference type="PROSITE" id="PS50026">
    <property type="entry name" value="EGF_3"/>
    <property type="match status" value="1"/>
</dbReference>
<dbReference type="SMART" id="SM00181">
    <property type="entry name" value="EGF"/>
    <property type="match status" value="2"/>
</dbReference>
<feature type="domain" description="Cadherin" evidence="7">
    <location>
        <begin position="73"/>
        <end position="162"/>
    </location>
</feature>
<dbReference type="PROSITE" id="PS50268">
    <property type="entry name" value="CADHERIN_2"/>
    <property type="match status" value="2"/>
</dbReference>
<dbReference type="PROSITE" id="PS50025">
    <property type="entry name" value="LAM_G_DOMAIN"/>
    <property type="match status" value="1"/>
</dbReference>
<protein>
    <recommendedName>
        <fullName evidence="10">Neural-cadherin</fullName>
    </recommendedName>
</protein>
<dbReference type="AlphaFoldDB" id="A0AAW0W9A1"/>
<feature type="non-terminal residue" evidence="8">
    <location>
        <position position="762"/>
    </location>
</feature>
<dbReference type="PANTHER" id="PTHR15036">
    <property type="entry name" value="PIKACHURIN-LIKE PROTEIN"/>
    <property type="match status" value="1"/>
</dbReference>
<dbReference type="InterPro" id="IPR001791">
    <property type="entry name" value="Laminin_G"/>
</dbReference>
<feature type="compositionally biased region" description="Low complexity" evidence="4">
    <location>
        <begin position="347"/>
        <end position="358"/>
    </location>
</feature>
<dbReference type="SMART" id="SM00282">
    <property type="entry name" value="LamG"/>
    <property type="match status" value="1"/>
</dbReference>
<dbReference type="InterPro" id="IPR002126">
    <property type="entry name" value="Cadherin-like_dom"/>
</dbReference>
<dbReference type="GO" id="GO:0007156">
    <property type="term" value="P:homophilic cell adhesion via plasma membrane adhesion molecules"/>
    <property type="evidence" value="ECO:0007669"/>
    <property type="project" value="InterPro"/>
</dbReference>
<dbReference type="Proteomes" id="UP001445076">
    <property type="component" value="Unassembled WGS sequence"/>
</dbReference>
<proteinExistence type="predicted"/>
<evidence type="ECO:0000259" key="6">
    <source>
        <dbReference type="PROSITE" id="PS50026"/>
    </source>
</evidence>
<feature type="domain" description="Cadherin" evidence="7">
    <location>
        <begin position="7"/>
        <end position="58"/>
    </location>
</feature>